<dbReference type="EMBL" id="UINC01001555">
    <property type="protein sequence ID" value="SUZ83535.1"/>
    <property type="molecule type" value="Genomic_DNA"/>
</dbReference>
<keyword evidence="5 6" id="KW-0472">Membrane</keyword>
<evidence type="ECO:0000256" key="6">
    <source>
        <dbReference type="SAM" id="Phobius"/>
    </source>
</evidence>
<feature type="transmembrane region" description="Helical" evidence="6">
    <location>
        <begin position="59"/>
        <end position="77"/>
    </location>
</feature>
<feature type="transmembrane region" description="Helical" evidence="6">
    <location>
        <begin position="182"/>
        <end position="199"/>
    </location>
</feature>
<evidence type="ECO:0000256" key="5">
    <source>
        <dbReference type="ARBA" id="ARBA00023136"/>
    </source>
</evidence>
<evidence type="ECO:0000256" key="2">
    <source>
        <dbReference type="ARBA" id="ARBA00022475"/>
    </source>
</evidence>
<feature type="transmembrane region" description="Helical" evidence="6">
    <location>
        <begin position="129"/>
        <end position="146"/>
    </location>
</feature>
<dbReference type="InterPro" id="IPR023171">
    <property type="entry name" value="Na/H_antiporter_dom_sf"/>
</dbReference>
<comment type="subcellular location">
    <subcellularLocation>
        <location evidence="1">Cell inner membrane</location>
        <topology evidence="1">Multi-pass membrane protein</topology>
    </subcellularLocation>
</comment>
<gene>
    <name evidence="7" type="ORF">METZ01_LOCUS36389</name>
</gene>
<name>A0A381QVW3_9ZZZZ</name>
<dbReference type="GO" id="GO:0006885">
    <property type="term" value="P:regulation of pH"/>
    <property type="evidence" value="ECO:0007669"/>
    <property type="project" value="InterPro"/>
</dbReference>
<dbReference type="PANTHER" id="PTHR30341:SF0">
    <property type="entry name" value="NA(+)_H(+) ANTIPORTER NHAA"/>
    <property type="match status" value="1"/>
</dbReference>
<accession>A0A381QVW3</accession>
<feature type="transmembrane region" description="Helical" evidence="6">
    <location>
        <begin position="155"/>
        <end position="176"/>
    </location>
</feature>
<dbReference type="PANTHER" id="PTHR30341">
    <property type="entry name" value="SODIUM ION/PROTON ANTIPORTER NHAA-RELATED"/>
    <property type="match status" value="1"/>
</dbReference>
<keyword evidence="3 6" id="KW-0812">Transmembrane</keyword>
<dbReference type="InterPro" id="IPR004670">
    <property type="entry name" value="NhaA"/>
</dbReference>
<reference evidence="7" key="1">
    <citation type="submission" date="2018-05" db="EMBL/GenBank/DDBJ databases">
        <authorList>
            <person name="Lanie J.A."/>
            <person name="Ng W.-L."/>
            <person name="Kazmierczak K.M."/>
            <person name="Andrzejewski T.M."/>
            <person name="Davidsen T.M."/>
            <person name="Wayne K.J."/>
            <person name="Tettelin H."/>
            <person name="Glass J.I."/>
            <person name="Rusch D."/>
            <person name="Podicherti R."/>
            <person name="Tsui H.-C.T."/>
            <person name="Winkler M.E."/>
        </authorList>
    </citation>
    <scope>NUCLEOTIDE SEQUENCE</scope>
</reference>
<feature type="transmembrane region" description="Helical" evidence="6">
    <location>
        <begin position="286"/>
        <end position="306"/>
    </location>
</feature>
<sequence>MLRFLGIEAAGGIVLVVATVVALAWANSPWSAGYQAFWHSEIEFSVGEWFSLEHDGRPLTLVDFVNDVLMVLFFFVVGLEIKRELVAGELRERRAALLPAVAALGGMVVPALIFLAFNSSGDASSGWGIPMATDIAFAIGVLSLLGSRVPTPLKVFLLTLAIVDDIGAIVVIAIFYTGELATEWLFLALAVLVAVRALTKLRVWFTPVYVGLGLVLWYATFESGIHATLAGVAMGLLAPARPLTGPDQAATAVRPIVDGDVDAESVRRAGFLLGESVSVAERIEHLLHPLTSLVIIPVFALANAGIEISGDSLGDAAGSAVTLGVVFGLVVGKITGIALFTLLAVRLGLSALPAGAAPRHIFGISAIAGIGFTVSLFVTGLAYDTVMLQDEAKIGVLFASVVAAVIGSVVLYRSSPASIQPAADVDRPPPGT</sequence>
<feature type="transmembrane region" description="Helical" evidence="6">
    <location>
        <begin position="326"/>
        <end position="349"/>
    </location>
</feature>
<dbReference type="HAMAP" id="MF_01844">
    <property type="entry name" value="NhaA"/>
    <property type="match status" value="1"/>
</dbReference>
<dbReference type="Pfam" id="PF06965">
    <property type="entry name" value="Na_H_antiport_1"/>
    <property type="match status" value="1"/>
</dbReference>
<feature type="transmembrane region" description="Helical" evidence="6">
    <location>
        <begin position="97"/>
        <end position="117"/>
    </location>
</feature>
<evidence type="ECO:0000256" key="3">
    <source>
        <dbReference type="ARBA" id="ARBA00022692"/>
    </source>
</evidence>
<evidence type="ECO:0000256" key="4">
    <source>
        <dbReference type="ARBA" id="ARBA00022989"/>
    </source>
</evidence>
<dbReference type="NCBIfam" id="TIGR00773">
    <property type="entry name" value="NhaA"/>
    <property type="match status" value="1"/>
</dbReference>
<dbReference type="GO" id="GO:0015385">
    <property type="term" value="F:sodium:proton antiporter activity"/>
    <property type="evidence" value="ECO:0007669"/>
    <property type="project" value="TreeGrafter"/>
</dbReference>
<feature type="transmembrane region" description="Helical" evidence="6">
    <location>
        <begin position="7"/>
        <end position="26"/>
    </location>
</feature>
<evidence type="ECO:0008006" key="8">
    <source>
        <dbReference type="Google" id="ProtNLM"/>
    </source>
</evidence>
<dbReference type="Gene3D" id="1.20.1530.10">
    <property type="entry name" value="Na+/H+ antiporter like domain"/>
    <property type="match status" value="1"/>
</dbReference>
<keyword evidence="2" id="KW-1003">Cell membrane</keyword>
<organism evidence="7">
    <name type="scientific">marine metagenome</name>
    <dbReference type="NCBI Taxonomy" id="408172"/>
    <lineage>
        <taxon>unclassified sequences</taxon>
        <taxon>metagenomes</taxon>
        <taxon>ecological metagenomes</taxon>
    </lineage>
</organism>
<feature type="transmembrane region" description="Helical" evidence="6">
    <location>
        <begin position="394"/>
        <end position="412"/>
    </location>
</feature>
<protein>
    <recommendedName>
        <fullName evidence="8">Cation/H+ exchanger domain-containing protein</fullName>
    </recommendedName>
</protein>
<keyword evidence="4 6" id="KW-1133">Transmembrane helix</keyword>
<proteinExistence type="inferred from homology"/>
<dbReference type="GO" id="GO:0005886">
    <property type="term" value="C:plasma membrane"/>
    <property type="evidence" value="ECO:0007669"/>
    <property type="project" value="UniProtKB-SubCell"/>
</dbReference>
<evidence type="ECO:0000313" key="7">
    <source>
        <dbReference type="EMBL" id="SUZ83535.1"/>
    </source>
</evidence>
<feature type="transmembrane region" description="Helical" evidence="6">
    <location>
        <begin position="361"/>
        <end position="382"/>
    </location>
</feature>
<dbReference type="AlphaFoldDB" id="A0A381QVW3"/>
<evidence type="ECO:0000256" key="1">
    <source>
        <dbReference type="ARBA" id="ARBA00004429"/>
    </source>
</evidence>